<feature type="domain" description="Glycosyltransferase 2-like" evidence="1">
    <location>
        <begin position="118"/>
        <end position="290"/>
    </location>
</feature>
<evidence type="ECO:0000259" key="1">
    <source>
        <dbReference type="Pfam" id="PF00535"/>
    </source>
</evidence>
<proteinExistence type="predicted"/>
<dbReference type="SUPFAM" id="SSF53448">
    <property type="entry name" value="Nucleotide-diphospho-sugar transferases"/>
    <property type="match status" value="1"/>
</dbReference>
<protein>
    <submittedName>
        <fullName evidence="2">Glycosyltransferase family 2 protein</fullName>
        <ecNumber evidence="2">2.4.-.-</ecNumber>
    </submittedName>
</protein>
<dbReference type="InterPro" id="IPR001173">
    <property type="entry name" value="Glyco_trans_2-like"/>
</dbReference>
<organism evidence="2 3">
    <name type="scientific">Pontibacter rugosus</name>
    <dbReference type="NCBI Taxonomy" id="1745966"/>
    <lineage>
        <taxon>Bacteria</taxon>
        <taxon>Pseudomonadati</taxon>
        <taxon>Bacteroidota</taxon>
        <taxon>Cytophagia</taxon>
        <taxon>Cytophagales</taxon>
        <taxon>Hymenobacteraceae</taxon>
        <taxon>Pontibacter</taxon>
    </lineage>
</organism>
<dbReference type="Pfam" id="PF00535">
    <property type="entry name" value="Glycos_transf_2"/>
    <property type="match status" value="1"/>
</dbReference>
<dbReference type="InterPro" id="IPR050834">
    <property type="entry name" value="Glycosyltransf_2"/>
</dbReference>
<dbReference type="EC" id="2.4.-.-" evidence="2"/>
<sequence length="424" mass="48848">MPQHPTYLIHHIALDQQSPLPLPSANRHSGYYLVFWWKDRALGHLFIKPGEVLTDDVYLTKLAAAIEPALRQYIAAPHDKEPNMSLLQHKEYSQWAEWARQNLQPDSTEQLPASVPVSVIICTRNRAGQLQECLQNLLSLSCVPQEILVIDNAPIDESTFEAASLFKQVTYVREHRPGLDIARNTGLQHAKYELVAYVDDDVRVHPTWAYWVWDTFRDASVAAMTGLVIAAKLETKAQVNFEKYWSFNRGYVDKTYTPDFIDATMAIGPPVWEIGAGANMAFRKSVFEQVGLFNELLDVGAAGCNGDSEMWHRILSAGLNIKYNPRAIVFHEHRRETKGLKKQLFYYMRGFTVAALLQQERQKQAGYKQHLLQVLPKFYFKLIKDGFPRYTSRTSTIWAEMRGMASGFIYYKRHQRRLFKSYRN</sequence>
<keyword evidence="2" id="KW-0328">Glycosyltransferase</keyword>
<dbReference type="PANTHER" id="PTHR43685:SF2">
    <property type="entry name" value="GLYCOSYLTRANSFERASE 2-LIKE DOMAIN-CONTAINING PROTEIN"/>
    <property type="match status" value="1"/>
</dbReference>
<dbReference type="GO" id="GO:0016757">
    <property type="term" value="F:glycosyltransferase activity"/>
    <property type="evidence" value="ECO:0007669"/>
    <property type="project" value="UniProtKB-KW"/>
</dbReference>
<dbReference type="EMBL" id="JBHTLD010000211">
    <property type="protein sequence ID" value="MFD1188084.1"/>
    <property type="molecule type" value="Genomic_DNA"/>
</dbReference>
<name>A0ABW3ST51_9BACT</name>
<keyword evidence="2" id="KW-0808">Transferase</keyword>
<gene>
    <name evidence="2" type="ORF">ACFQ2O_17870</name>
</gene>
<dbReference type="Proteomes" id="UP001597094">
    <property type="component" value="Unassembled WGS sequence"/>
</dbReference>
<reference evidence="3" key="1">
    <citation type="journal article" date="2019" name="Int. J. Syst. Evol. Microbiol.">
        <title>The Global Catalogue of Microorganisms (GCM) 10K type strain sequencing project: providing services to taxonomists for standard genome sequencing and annotation.</title>
        <authorList>
            <consortium name="The Broad Institute Genomics Platform"/>
            <consortium name="The Broad Institute Genome Sequencing Center for Infectious Disease"/>
            <person name="Wu L."/>
            <person name="Ma J."/>
        </authorList>
    </citation>
    <scope>NUCLEOTIDE SEQUENCE [LARGE SCALE GENOMIC DNA]</scope>
    <source>
        <strain evidence="3">JCM 31319</strain>
    </source>
</reference>
<evidence type="ECO:0000313" key="3">
    <source>
        <dbReference type="Proteomes" id="UP001597094"/>
    </source>
</evidence>
<dbReference type="PANTHER" id="PTHR43685">
    <property type="entry name" value="GLYCOSYLTRANSFERASE"/>
    <property type="match status" value="1"/>
</dbReference>
<dbReference type="RefSeq" id="WP_377531007.1">
    <property type="nucleotide sequence ID" value="NZ_JBHTLD010000211.1"/>
</dbReference>
<accession>A0ABW3ST51</accession>
<keyword evidence="3" id="KW-1185">Reference proteome</keyword>
<dbReference type="Gene3D" id="3.90.550.10">
    <property type="entry name" value="Spore Coat Polysaccharide Biosynthesis Protein SpsA, Chain A"/>
    <property type="match status" value="1"/>
</dbReference>
<evidence type="ECO:0000313" key="2">
    <source>
        <dbReference type="EMBL" id="MFD1188084.1"/>
    </source>
</evidence>
<comment type="caution">
    <text evidence="2">The sequence shown here is derived from an EMBL/GenBank/DDBJ whole genome shotgun (WGS) entry which is preliminary data.</text>
</comment>
<dbReference type="InterPro" id="IPR029044">
    <property type="entry name" value="Nucleotide-diphossugar_trans"/>
</dbReference>